<protein>
    <recommendedName>
        <fullName evidence="4">Inositol monophosphatase</fullName>
    </recommendedName>
</protein>
<dbReference type="EMBL" id="MHTV01000031">
    <property type="protein sequence ID" value="OHA66545.1"/>
    <property type="molecule type" value="Genomic_DNA"/>
</dbReference>
<comment type="caution">
    <text evidence="2">The sequence shown here is derived from an EMBL/GenBank/DDBJ whole genome shotgun (WGS) entry which is preliminary data.</text>
</comment>
<gene>
    <name evidence="2" type="ORF">A3C04_03645</name>
</gene>
<comment type="cofactor">
    <cofactor evidence="1">
        <name>Mg(2+)</name>
        <dbReference type="ChEBI" id="CHEBI:18420"/>
    </cofactor>
</comment>
<dbReference type="InterPro" id="IPR000760">
    <property type="entry name" value="Inositol_monophosphatase-like"/>
</dbReference>
<dbReference type="GO" id="GO:0046872">
    <property type="term" value="F:metal ion binding"/>
    <property type="evidence" value="ECO:0007669"/>
    <property type="project" value="UniProtKB-KW"/>
</dbReference>
<organism evidence="2 3">
    <name type="scientific">Candidatus Wildermuthbacteria bacterium RIFCSPHIGHO2_02_FULL_45_25</name>
    <dbReference type="NCBI Taxonomy" id="1802450"/>
    <lineage>
        <taxon>Bacteria</taxon>
        <taxon>Candidatus Wildermuthiibacteriota</taxon>
    </lineage>
</organism>
<feature type="binding site" evidence="1">
    <location>
        <position position="93"/>
    </location>
    <ligand>
        <name>Mg(2+)</name>
        <dbReference type="ChEBI" id="CHEBI:18420"/>
        <label>2</label>
    </ligand>
</feature>
<keyword evidence="1" id="KW-0479">Metal-binding</keyword>
<keyword evidence="1" id="KW-0460">Magnesium</keyword>
<sequence>MGIADPSKELLVALAAVKAGAGVLGGLFNLPTDKLQIAYKKKDGDTPVSIIDYQVGDAMHPIIRRDFPDDEIMGEEQQIAGNPERRWVLDELDGTSNVMAGLPNSVVGLAVEKHGEIIVAAVGNPFENSLIFAEKGKGAWETTLFGDDTLRAQRISVRKGVPFNRRFVLVDSLLNFQTAARKGLFVTAMGVSNEIAMNMRSFGSSILHWALVAQGRAHIAIVDAVGGWQDIAPGVLLIEEAGGTITNIHGKRPQEGDQVVIASSGEDHDSILEILQYYYLGYKGFRYQGFQLPV</sequence>
<dbReference type="CDD" id="cd01637">
    <property type="entry name" value="IMPase_like"/>
    <property type="match status" value="1"/>
</dbReference>
<evidence type="ECO:0000256" key="1">
    <source>
        <dbReference type="PIRSR" id="PIRSR600760-2"/>
    </source>
</evidence>
<feature type="binding site" evidence="1">
    <location>
        <position position="92"/>
    </location>
    <ligand>
        <name>Mg(2+)</name>
        <dbReference type="ChEBI" id="CHEBI:18420"/>
        <label>1</label>
        <note>catalytic</note>
    </ligand>
</feature>
<feature type="binding site" evidence="1">
    <location>
        <position position="75"/>
    </location>
    <ligand>
        <name>Mg(2+)</name>
        <dbReference type="ChEBI" id="CHEBI:18420"/>
        <label>1</label>
        <note>catalytic</note>
    </ligand>
</feature>
<dbReference type="GO" id="GO:0007165">
    <property type="term" value="P:signal transduction"/>
    <property type="evidence" value="ECO:0007669"/>
    <property type="project" value="TreeGrafter"/>
</dbReference>
<dbReference type="Gene3D" id="3.40.190.80">
    <property type="match status" value="1"/>
</dbReference>
<evidence type="ECO:0008006" key="4">
    <source>
        <dbReference type="Google" id="ProtNLM"/>
    </source>
</evidence>
<proteinExistence type="predicted"/>
<dbReference type="PANTHER" id="PTHR20854">
    <property type="entry name" value="INOSITOL MONOPHOSPHATASE"/>
    <property type="match status" value="1"/>
</dbReference>
<reference evidence="2 3" key="1">
    <citation type="journal article" date="2016" name="Nat. Commun.">
        <title>Thousands of microbial genomes shed light on interconnected biogeochemical processes in an aquifer system.</title>
        <authorList>
            <person name="Anantharaman K."/>
            <person name="Brown C.T."/>
            <person name="Hug L.A."/>
            <person name="Sharon I."/>
            <person name="Castelle C.J."/>
            <person name="Probst A.J."/>
            <person name="Thomas B.C."/>
            <person name="Singh A."/>
            <person name="Wilkins M.J."/>
            <person name="Karaoz U."/>
            <person name="Brodie E.L."/>
            <person name="Williams K.H."/>
            <person name="Hubbard S.S."/>
            <person name="Banfield J.F."/>
        </authorList>
    </citation>
    <scope>NUCLEOTIDE SEQUENCE [LARGE SCALE GENOMIC DNA]</scope>
</reference>
<dbReference type="SUPFAM" id="SSF56655">
    <property type="entry name" value="Carbohydrate phosphatase"/>
    <property type="match status" value="1"/>
</dbReference>
<evidence type="ECO:0000313" key="3">
    <source>
        <dbReference type="Proteomes" id="UP000178092"/>
    </source>
</evidence>
<dbReference type="PANTHER" id="PTHR20854:SF4">
    <property type="entry name" value="INOSITOL-1-MONOPHOSPHATASE-RELATED"/>
    <property type="match status" value="1"/>
</dbReference>
<dbReference type="Pfam" id="PF00459">
    <property type="entry name" value="Inositol_P"/>
    <property type="match status" value="1"/>
</dbReference>
<dbReference type="GO" id="GO:0008934">
    <property type="term" value="F:inositol monophosphate 1-phosphatase activity"/>
    <property type="evidence" value="ECO:0007669"/>
    <property type="project" value="TreeGrafter"/>
</dbReference>
<name>A0A1G2R0Y8_9BACT</name>
<evidence type="ECO:0000313" key="2">
    <source>
        <dbReference type="EMBL" id="OHA66545.1"/>
    </source>
</evidence>
<dbReference type="Gene3D" id="3.30.540.10">
    <property type="entry name" value="Fructose-1,6-Bisphosphatase, subunit A, domain 1"/>
    <property type="match status" value="1"/>
</dbReference>
<dbReference type="Proteomes" id="UP000178092">
    <property type="component" value="Unassembled WGS sequence"/>
</dbReference>
<dbReference type="AlphaFoldDB" id="A0A1G2R0Y8"/>
<feature type="binding site" evidence="1">
    <location>
        <position position="230"/>
    </location>
    <ligand>
        <name>Mg(2+)</name>
        <dbReference type="ChEBI" id="CHEBI:18420"/>
        <label>1</label>
        <note>catalytic</note>
    </ligand>
</feature>
<accession>A0A1G2R0Y8</accession>
<dbReference type="PRINTS" id="PR00377">
    <property type="entry name" value="IMPHPHTASES"/>
</dbReference>
<dbReference type="GO" id="GO:0006020">
    <property type="term" value="P:inositol metabolic process"/>
    <property type="evidence" value="ECO:0007669"/>
    <property type="project" value="TreeGrafter"/>
</dbReference>
<feature type="binding site" evidence="1">
    <location>
        <position position="90"/>
    </location>
    <ligand>
        <name>Mg(2+)</name>
        <dbReference type="ChEBI" id="CHEBI:18420"/>
        <label>2</label>
    </ligand>
</feature>